<evidence type="ECO:0000313" key="2">
    <source>
        <dbReference type="EMBL" id="XCB35270.1"/>
    </source>
</evidence>
<reference evidence="2" key="1">
    <citation type="submission" date="2023-08" db="EMBL/GenBank/DDBJ databases">
        <authorList>
            <person name="Messyasz A."/>
            <person name="Mannisto M.K."/>
            <person name="Kerkhof L.J."/>
            <person name="Haggblom M."/>
        </authorList>
    </citation>
    <scope>NUCLEOTIDE SEQUENCE</scope>
    <source>
        <strain evidence="2">X5P6</strain>
    </source>
</reference>
<sequence length="617" mass="65313">MKNKTNASLSARPAFARLVGTLLLAIAALSASANAQSPADLASQLGPNVYIFDPGMSTSQIQATVDSIANQQVSNQFGTQRYALLFKPGTYGSAATPLDFQVGYYTEVAGLGASPADVTINGHVDVYNQCFAADNCIALDNFWRSLSNLTINVMGLSGCQSSADFWAVSQAAPMRRVNITGANLSLQDYCSAGPQFASGGFIADSQTGFVINGSQQQFYVRNSSVGGWSNGVWNQVFTGVVGAPAQSYPSPTYTTLPSTPVSRERPFLYTDANGNYSVFVPTLQKNSSGVSWSSGNTPGRSKSINDFFIAKPTTNVEVINLALLLGKNLILTPGVYQLKDSIRVLYPNTIVMGLGFATLVPQTGRPALTVTDVDGVQITGLIVDAGPINSSTLVQLGNSRLRSLADRFGINLFGNHASNPSSLSDVFFRIGGATAGSATTSLEINSNDVLLDDIWAWRADHGAGVGWIINTADHGLVVNGDDVTALGLFVEHYQKEQVLWNGNGGETIFYQSELPYDPPSQNAWTDGKANGYPSYVVSNSATTHQAYGFGIYSFFNQGINIIEDNAMTVPTTKGIQINDVGTVFLNGSGQITHVINGQGTTASVANGGSLNPVVLYP</sequence>
<proteinExistence type="predicted"/>
<dbReference type="SUPFAM" id="SSF51126">
    <property type="entry name" value="Pectin lyase-like"/>
    <property type="match status" value="1"/>
</dbReference>
<dbReference type="InterPro" id="IPR059186">
    <property type="entry name" value="SACTE_4363"/>
</dbReference>
<dbReference type="InterPro" id="IPR012334">
    <property type="entry name" value="Pectin_lyas_fold"/>
</dbReference>
<dbReference type="RefSeq" id="WP_353067154.1">
    <property type="nucleotide sequence ID" value="NZ_CP132942.1"/>
</dbReference>
<protein>
    <submittedName>
        <fullName evidence="2">Coagulation factor 5/8 type domain-containing protein</fullName>
    </submittedName>
</protein>
<feature type="chain" id="PRO_5043907983" evidence="1">
    <location>
        <begin position="36"/>
        <end position="617"/>
    </location>
</feature>
<dbReference type="CDD" id="cd23669">
    <property type="entry name" value="GH55_SacteLam55A-like"/>
    <property type="match status" value="1"/>
</dbReference>
<dbReference type="InterPro" id="IPR011050">
    <property type="entry name" value="Pectin_lyase_fold/virulence"/>
</dbReference>
<dbReference type="Gene3D" id="2.160.20.10">
    <property type="entry name" value="Single-stranded right-handed beta-helix, Pectin lyase-like"/>
    <property type="match status" value="1"/>
</dbReference>
<accession>A0AAU7ZW67</accession>
<dbReference type="KEGG" id="tpsc:RBB77_10340"/>
<dbReference type="EMBL" id="CP132942">
    <property type="protein sequence ID" value="XCB35270.1"/>
    <property type="molecule type" value="Genomic_DNA"/>
</dbReference>
<keyword evidence="1" id="KW-0732">Signal</keyword>
<feature type="signal peptide" evidence="1">
    <location>
        <begin position="1"/>
        <end position="35"/>
    </location>
</feature>
<evidence type="ECO:0000256" key="1">
    <source>
        <dbReference type="SAM" id="SignalP"/>
    </source>
</evidence>
<organism evidence="2">
    <name type="scientific">Tunturiibacter psychrotolerans</name>
    <dbReference type="NCBI Taxonomy" id="3069686"/>
    <lineage>
        <taxon>Bacteria</taxon>
        <taxon>Pseudomonadati</taxon>
        <taxon>Acidobacteriota</taxon>
        <taxon>Terriglobia</taxon>
        <taxon>Terriglobales</taxon>
        <taxon>Acidobacteriaceae</taxon>
        <taxon>Tunturiibacter</taxon>
    </lineage>
</organism>
<gene>
    <name evidence="2" type="ORF">RBB77_10340</name>
</gene>
<reference evidence="2" key="2">
    <citation type="journal article" date="2024" name="Environ. Microbiol.">
        <title>Genome analysis and description of Tunturibacter gen. nov. expands the diversity of Terriglobia in tundra soils.</title>
        <authorList>
            <person name="Messyasz A."/>
            <person name="Mannisto M.K."/>
            <person name="Kerkhof L.J."/>
            <person name="Haggblom M.M."/>
        </authorList>
    </citation>
    <scope>NUCLEOTIDE SEQUENCE</scope>
    <source>
        <strain evidence="2">X5P6</strain>
    </source>
</reference>
<name>A0AAU7ZW67_9BACT</name>
<dbReference type="AlphaFoldDB" id="A0AAU7ZW67"/>